<dbReference type="GO" id="GO:0060326">
    <property type="term" value="P:cell chemotaxis"/>
    <property type="evidence" value="ECO:0007669"/>
    <property type="project" value="TreeGrafter"/>
</dbReference>
<dbReference type="SUPFAM" id="SSF57392">
    <property type="entry name" value="Defensin-like"/>
    <property type="match status" value="1"/>
</dbReference>
<keyword evidence="4" id="KW-0929">Antimicrobial</keyword>
<dbReference type="InterPro" id="IPR001855">
    <property type="entry name" value="Defensin_beta-like"/>
</dbReference>
<organism evidence="11 12">
    <name type="scientific">Catagonus wagneri</name>
    <name type="common">Chacoan peccary</name>
    <dbReference type="NCBI Taxonomy" id="51154"/>
    <lineage>
        <taxon>Eukaryota</taxon>
        <taxon>Metazoa</taxon>
        <taxon>Chordata</taxon>
        <taxon>Craniata</taxon>
        <taxon>Vertebrata</taxon>
        <taxon>Euteleostomi</taxon>
        <taxon>Mammalia</taxon>
        <taxon>Eutheria</taxon>
        <taxon>Laurasiatheria</taxon>
        <taxon>Artiodactyla</taxon>
        <taxon>Suina</taxon>
        <taxon>Tayassuidae</taxon>
        <taxon>Catagonus</taxon>
    </lineage>
</organism>
<sequence length="87" mass="10219">GFVCCLFFYFVFLGLHLWHMESGLASAENHCLNVNGICRRDTCKMTEDTIGACKRRWKCCRAWWILLPVPTPIIYSDYQEPLKNKMK</sequence>
<dbReference type="Ensembl" id="ENSCWAT00000002777.1">
    <property type="protein sequence ID" value="ENSCWAP00000002546.1"/>
    <property type="gene ID" value="ENSCWAG00000002049.1"/>
</dbReference>
<dbReference type="GO" id="GO:0031731">
    <property type="term" value="F:CCR6 chemokine receptor binding"/>
    <property type="evidence" value="ECO:0007669"/>
    <property type="project" value="TreeGrafter"/>
</dbReference>
<evidence type="ECO:0000256" key="3">
    <source>
        <dbReference type="ARBA" id="ARBA00022525"/>
    </source>
</evidence>
<protein>
    <recommendedName>
        <fullName evidence="10">Beta-defensin-like domain-containing protein</fullName>
    </recommendedName>
</protein>
<dbReference type="Pfam" id="PF00711">
    <property type="entry name" value="Defensin_beta"/>
    <property type="match status" value="1"/>
</dbReference>
<comment type="function">
    <text evidence="1">Has antibacterial activity.</text>
</comment>
<dbReference type="Gene3D" id="3.10.360.10">
    <property type="entry name" value="Antimicrobial Peptide, Beta-defensin 2, Chain A"/>
    <property type="match status" value="1"/>
</dbReference>
<keyword evidence="7" id="KW-0044">Antibiotic</keyword>
<keyword evidence="8" id="KW-1015">Disulfide bond</keyword>
<keyword evidence="12" id="KW-1185">Reference proteome</keyword>
<evidence type="ECO:0000313" key="11">
    <source>
        <dbReference type="Ensembl" id="ENSCWAP00000002546.1"/>
    </source>
</evidence>
<reference evidence="11" key="1">
    <citation type="submission" date="2025-08" db="UniProtKB">
        <authorList>
            <consortium name="Ensembl"/>
        </authorList>
    </citation>
    <scope>IDENTIFICATION</scope>
</reference>
<keyword evidence="5 9" id="KW-0732">Signal</keyword>
<evidence type="ECO:0000313" key="12">
    <source>
        <dbReference type="Proteomes" id="UP000694540"/>
    </source>
</evidence>
<proteinExistence type="predicted"/>
<evidence type="ECO:0000256" key="4">
    <source>
        <dbReference type="ARBA" id="ARBA00022529"/>
    </source>
</evidence>
<feature type="signal peptide" evidence="9">
    <location>
        <begin position="1"/>
        <end position="27"/>
    </location>
</feature>
<dbReference type="GO" id="GO:0005615">
    <property type="term" value="C:extracellular space"/>
    <property type="evidence" value="ECO:0007669"/>
    <property type="project" value="TreeGrafter"/>
</dbReference>
<evidence type="ECO:0000256" key="6">
    <source>
        <dbReference type="ARBA" id="ARBA00022940"/>
    </source>
</evidence>
<evidence type="ECO:0000259" key="10">
    <source>
        <dbReference type="Pfam" id="PF00711"/>
    </source>
</evidence>
<dbReference type="GeneTree" id="ENSGT01150000287012"/>
<name>A0A8C3VJ64_9CETA</name>
<dbReference type="Proteomes" id="UP000694540">
    <property type="component" value="Unplaced"/>
</dbReference>
<keyword evidence="6" id="KW-0211">Defensin</keyword>
<dbReference type="GO" id="GO:0042742">
    <property type="term" value="P:defense response to bacterium"/>
    <property type="evidence" value="ECO:0007669"/>
    <property type="project" value="UniProtKB-KW"/>
</dbReference>
<dbReference type="PANTHER" id="PTHR20515:SF3">
    <property type="entry name" value="BETA-DEFENSIN 109B-RELATED"/>
    <property type="match status" value="1"/>
</dbReference>
<feature type="domain" description="Beta-defensin-like" evidence="10">
    <location>
        <begin position="30"/>
        <end position="61"/>
    </location>
</feature>
<dbReference type="PANTHER" id="PTHR20515">
    <property type="entry name" value="BETA-DEFENSIN"/>
    <property type="match status" value="1"/>
</dbReference>
<evidence type="ECO:0000256" key="9">
    <source>
        <dbReference type="SAM" id="SignalP"/>
    </source>
</evidence>
<comment type="subcellular location">
    <subcellularLocation>
        <location evidence="2">Secreted</location>
    </subcellularLocation>
</comment>
<evidence type="ECO:0000256" key="1">
    <source>
        <dbReference type="ARBA" id="ARBA00002878"/>
    </source>
</evidence>
<feature type="chain" id="PRO_5034274347" description="Beta-defensin-like domain-containing protein" evidence="9">
    <location>
        <begin position="28"/>
        <end position="87"/>
    </location>
</feature>
<evidence type="ECO:0000256" key="7">
    <source>
        <dbReference type="ARBA" id="ARBA00023022"/>
    </source>
</evidence>
<evidence type="ECO:0000256" key="5">
    <source>
        <dbReference type="ARBA" id="ARBA00022729"/>
    </source>
</evidence>
<reference evidence="11" key="2">
    <citation type="submission" date="2025-09" db="UniProtKB">
        <authorList>
            <consortium name="Ensembl"/>
        </authorList>
    </citation>
    <scope>IDENTIFICATION</scope>
</reference>
<keyword evidence="3" id="KW-0964">Secreted</keyword>
<accession>A0A8C3VJ64</accession>
<dbReference type="GO" id="GO:0042056">
    <property type="term" value="F:chemoattractant activity"/>
    <property type="evidence" value="ECO:0007669"/>
    <property type="project" value="TreeGrafter"/>
</dbReference>
<evidence type="ECO:0000256" key="8">
    <source>
        <dbReference type="ARBA" id="ARBA00023157"/>
    </source>
</evidence>
<evidence type="ECO:0000256" key="2">
    <source>
        <dbReference type="ARBA" id="ARBA00004613"/>
    </source>
</evidence>
<dbReference type="AlphaFoldDB" id="A0A8C3VJ64"/>